<proteinExistence type="predicted"/>
<dbReference type="EMBL" id="JAVRHM010000006">
    <property type="protein sequence ID" value="MDT0689601.1"/>
    <property type="molecule type" value="Genomic_DNA"/>
</dbReference>
<evidence type="ECO:0000313" key="2">
    <source>
        <dbReference type="Proteomes" id="UP001261624"/>
    </source>
</evidence>
<name>A0ABU3E0W2_9FLAO</name>
<dbReference type="Proteomes" id="UP001261624">
    <property type="component" value="Unassembled WGS sequence"/>
</dbReference>
<dbReference type="Gene3D" id="3.40.50.10320">
    <property type="entry name" value="LmbE-like"/>
    <property type="match status" value="1"/>
</dbReference>
<dbReference type="PANTHER" id="PTHR12993:SF30">
    <property type="entry name" value="N-ACETYL-ALPHA-D-GLUCOSAMINYL L-MALATE DEACETYLASE 1"/>
    <property type="match status" value="1"/>
</dbReference>
<evidence type="ECO:0000313" key="1">
    <source>
        <dbReference type="EMBL" id="MDT0689601.1"/>
    </source>
</evidence>
<dbReference type="RefSeq" id="WP_311683295.1">
    <property type="nucleotide sequence ID" value="NZ_JAVRHM010000006.1"/>
</dbReference>
<gene>
    <name evidence="1" type="ORF">RM549_07380</name>
</gene>
<organism evidence="1 2">
    <name type="scientific">Autumnicola patrickiae</name>
    <dbReference type="NCBI Taxonomy" id="3075591"/>
    <lineage>
        <taxon>Bacteria</taxon>
        <taxon>Pseudomonadati</taxon>
        <taxon>Bacteroidota</taxon>
        <taxon>Flavobacteriia</taxon>
        <taxon>Flavobacteriales</taxon>
        <taxon>Flavobacteriaceae</taxon>
        <taxon>Autumnicola</taxon>
    </lineage>
</organism>
<dbReference type="InterPro" id="IPR024078">
    <property type="entry name" value="LmbE-like_dom_sf"/>
</dbReference>
<keyword evidence="2" id="KW-1185">Reference proteome</keyword>
<reference evidence="1 2" key="1">
    <citation type="submission" date="2023-09" db="EMBL/GenBank/DDBJ databases">
        <authorList>
            <person name="Rey-Velasco X."/>
        </authorList>
    </citation>
    <scope>NUCLEOTIDE SEQUENCE [LARGE SCALE GENOMIC DNA]</scope>
    <source>
        <strain evidence="1 2">F188</strain>
    </source>
</reference>
<dbReference type="InterPro" id="IPR003737">
    <property type="entry name" value="GlcNAc_PI_deacetylase-related"/>
</dbReference>
<comment type="caution">
    <text evidence="1">The sequence shown here is derived from an EMBL/GenBank/DDBJ whole genome shotgun (WGS) entry which is preliminary data.</text>
</comment>
<dbReference type="SUPFAM" id="SSF102588">
    <property type="entry name" value="LmbE-like"/>
    <property type="match status" value="1"/>
</dbReference>
<dbReference type="Pfam" id="PF02585">
    <property type="entry name" value="PIG-L"/>
    <property type="match status" value="1"/>
</dbReference>
<accession>A0ABU3E0W2</accession>
<dbReference type="PANTHER" id="PTHR12993">
    <property type="entry name" value="N-ACETYLGLUCOSAMINYL-PHOSPHATIDYLINOSITOL DE-N-ACETYLASE-RELATED"/>
    <property type="match status" value="1"/>
</dbReference>
<protein>
    <submittedName>
        <fullName evidence="1">PIG-L deacetylase family protein</fullName>
    </submittedName>
</protein>
<sequence length="302" mass="34575">MKRLLLLFQIICWSILSVNGQNNNEEIRIIAIGAHPDDADIRFGGTAALFAEMGHKVKFLAITSGDAGHQNTGGGALARIRRNEANKAGEILGVEYEVLSNHDAELTPELHIRHDIIRKIREWEADIVVTHRPVDYHPDHRNTAILVQDAAYLVIVPNVVPDTPPLDTNPLFIYVEDHFQKPNPFKKDIAVIIDDVIEKKIDAMSAHNTQMFEWLPWTRGISLEEIPRDSQGKKKFLENELKRRFPEKKAFDEEGVQAIRKWYPSSSINRINHVEFFEICEYGRQPTDAEITKLFPMLKTKK</sequence>